<reference evidence="3 4" key="1">
    <citation type="submission" date="2024-02" db="EMBL/GenBank/DDBJ databases">
        <title>Discinaceae phylogenomics.</title>
        <authorList>
            <person name="Dirks A.C."/>
            <person name="James T.Y."/>
        </authorList>
    </citation>
    <scope>NUCLEOTIDE SEQUENCE [LARGE SCALE GENOMIC DNA]</scope>
    <source>
        <strain evidence="3 4">ACD0624</strain>
    </source>
</reference>
<protein>
    <recommendedName>
        <fullName evidence="2">Tyr recombinase domain-containing protein</fullName>
    </recommendedName>
</protein>
<proteinExistence type="predicted"/>
<keyword evidence="4" id="KW-1185">Reference proteome</keyword>
<evidence type="ECO:0000259" key="2">
    <source>
        <dbReference type="Pfam" id="PF00589"/>
    </source>
</evidence>
<dbReference type="PANTHER" id="PTHR34605:SF3">
    <property type="entry name" value="P CELL-TYPE AGGLUTINATION PROTEIN MAP4-LIKE-RELATED"/>
    <property type="match status" value="1"/>
</dbReference>
<dbReference type="InterPro" id="IPR011010">
    <property type="entry name" value="DNA_brk_join_enz"/>
</dbReference>
<dbReference type="Pfam" id="PF00589">
    <property type="entry name" value="Phage_integrase"/>
    <property type="match status" value="1"/>
</dbReference>
<dbReference type="InterPro" id="IPR002104">
    <property type="entry name" value="Integrase_catalytic"/>
</dbReference>
<organism evidence="3 4">
    <name type="scientific">Discina gigas</name>
    <dbReference type="NCBI Taxonomy" id="1032678"/>
    <lineage>
        <taxon>Eukaryota</taxon>
        <taxon>Fungi</taxon>
        <taxon>Dikarya</taxon>
        <taxon>Ascomycota</taxon>
        <taxon>Pezizomycotina</taxon>
        <taxon>Pezizomycetes</taxon>
        <taxon>Pezizales</taxon>
        <taxon>Discinaceae</taxon>
        <taxon>Discina</taxon>
    </lineage>
</organism>
<gene>
    <name evidence="3" type="ORF">Q9L58_010559</name>
</gene>
<evidence type="ECO:0000313" key="3">
    <source>
        <dbReference type="EMBL" id="KAL0630596.1"/>
    </source>
</evidence>
<dbReference type="SUPFAM" id="SSF56349">
    <property type="entry name" value="DNA breaking-rejoining enzymes"/>
    <property type="match status" value="1"/>
</dbReference>
<dbReference type="PANTHER" id="PTHR34605">
    <property type="entry name" value="PHAGE_INTEGRASE DOMAIN-CONTAINING PROTEIN"/>
    <property type="match status" value="1"/>
</dbReference>
<dbReference type="EMBL" id="JBBBZM010000485">
    <property type="protein sequence ID" value="KAL0630596.1"/>
    <property type="molecule type" value="Genomic_DNA"/>
</dbReference>
<dbReference type="InterPro" id="IPR013762">
    <property type="entry name" value="Integrase-like_cat_sf"/>
</dbReference>
<evidence type="ECO:0000256" key="1">
    <source>
        <dbReference type="ARBA" id="ARBA00023172"/>
    </source>
</evidence>
<dbReference type="CDD" id="cd00397">
    <property type="entry name" value="DNA_BRE_C"/>
    <property type="match status" value="1"/>
</dbReference>
<accession>A0ABR3G4R9</accession>
<dbReference type="Proteomes" id="UP001447188">
    <property type="component" value="Unassembled WGS sequence"/>
</dbReference>
<keyword evidence="1" id="KW-0233">DNA recombination</keyword>
<name>A0ABR3G4R9_9PEZI</name>
<feature type="domain" description="Tyr recombinase" evidence="2">
    <location>
        <begin position="29"/>
        <end position="170"/>
    </location>
</feature>
<dbReference type="InterPro" id="IPR052925">
    <property type="entry name" value="Phage_Integrase-like_Recomb"/>
</dbReference>
<comment type="caution">
    <text evidence="3">The sequence shown here is derived from an EMBL/GenBank/DDBJ whole genome shotgun (WGS) entry which is preliminary data.</text>
</comment>
<sequence length="206" mass="23307">MPWTVATAIASWLAVNHRKQGFAMAIGVVLSFDCYLRTGELLGLLYEDIAVGRDSRLGLDDEERVHIHLRTTKTGAHKGVEVKDPQVKALLLILKKRSKRGQRLFPWHRSTHLKWFHRACEALQLSSDYVHHSLRHGGATRDYLNGMRIDDVMVRGRWAANKSAVHYIQQGRQLMMLQSVPPLVDKLGRFAGASLVSTILSLSQYT</sequence>
<evidence type="ECO:0000313" key="4">
    <source>
        <dbReference type="Proteomes" id="UP001447188"/>
    </source>
</evidence>
<dbReference type="Gene3D" id="1.10.443.10">
    <property type="entry name" value="Intergrase catalytic core"/>
    <property type="match status" value="1"/>
</dbReference>